<dbReference type="Gene3D" id="2.60.40.150">
    <property type="entry name" value="C2 domain"/>
    <property type="match status" value="1"/>
</dbReference>
<dbReference type="GO" id="GO:0005524">
    <property type="term" value="F:ATP binding"/>
    <property type="evidence" value="ECO:0007669"/>
    <property type="project" value="UniProtKB-KW"/>
</dbReference>
<feature type="domain" description="PI3K/PI4K catalytic" evidence="7">
    <location>
        <begin position="1278"/>
        <end position="1565"/>
    </location>
</feature>
<dbReference type="GO" id="GO:0016477">
    <property type="term" value="P:cell migration"/>
    <property type="evidence" value="ECO:0007669"/>
    <property type="project" value="TreeGrafter"/>
</dbReference>
<feature type="compositionally biased region" description="Basic residues" evidence="6">
    <location>
        <begin position="692"/>
        <end position="701"/>
    </location>
</feature>
<dbReference type="Pfam" id="PF00454">
    <property type="entry name" value="PI3_PI4_kinase"/>
    <property type="match status" value="1"/>
</dbReference>
<sequence>MDGLMIPRGKRVDPSLMLNAFLAKNHFYSQTNVIKLRELNSEKTEQFLQNLGQLEQAITQIMGKVKILKQPEIDDFRDSIARLRREIKVPFSRLSDKYLSQGKKMKLSFQQSVYEPTCLTIDPQILPLTFPAKIYSYNGDNVKDLTLERNITASELVSKFYSTEQLTEDLVLTAKVRGSGGYYLPFELITSKMSIREALTSKPPKPVELNLVNIEELNEQRELSGGDQCIEILDKHVIKFKDKQQLSEQQIEYESNRLSSLDSDTPFAFDILGIDNLNTEWSENLKDQLDESEKRRPKKGKGSEQDIGLPNYQLIQSSIGGAQGIIPTLGAWGGGQNSGSMALEELNAGIYITAVISFNGQPFRDLDMISPLVPCASHPRFHCGMRSTTLVRDIPSDARLCFTVYLRMAPNEPKLSNIGERINQQNLPGEGRWSNTGGLIFGDVPKGAGVIRKKAKDKDSIQQPDQQGQLMKGTAAAINAVGTQGSEGDIVIGWVSCPVFDYRGVLNSGVQELSLWPDEEAQLIGTCNGNLGNYLAPRLVIRFQRFITPIVFPKNITSAEEEQMLRQEKQKSLENRRKLQMQQSAAIRKQQEELIQSISKAQDAQKSTPLQQLMNLDSQTIERYKLIYNHPYLLKQTPATLKRPISVYEKRTEEPMRLEMARSLYSKEAEDFKSQLAIIEILIQQAKEKALKKEKKKKNHVHNKDKNNEKEKKDKKDKKKDKDKDKQKDRRTSQSSHVNKLDSSQSSIRTTNTITSSEPFVQTSFFSSPAPPSSSSYKTKSNEKEKEKEKVTEISKFKKDNNPIKKKEEEKIKTKSEIDLRKQTDNQSSQQPTPRSIASPGGQVFQSQTAASPSIHDASPLQQKEKKNKKRKDKDKVKVKKQKLGKNVLFPRFSKQTSQLIIPPKRTSKISEQEQDKDLILVDVVNATTPLQSIHPIQEHQELDSILAPIYWSERIDESVMEDGARLPTAEEWRQLMKLIASPPLRKMDMKEVQLVQAYKYALVDIPAALPRYLQSVTWNSPRRVREAHYLVRHWAPLNPTAAMELLDGQYADPVVRSKAVSWIDGMCDEEFEPFILQLVQLLKIELYHDSHLARLLLKRALLNPSLIGHTLFWNLKAEMHNGYITERYGIMIQEYLKGCGAHRKALLHQTHVKESLLRIAKNVCMAPKELGKEVLLKGLKQISLPETFNLPMMPDFEAIGINSGRCRVMDSKKKPLWLNFVGKEERREAQARQQQDYSGLTIRSRDIDKFKSVSSNDNSNNLSKAKSTSNSLTTKSELQTTVESNNSQKDQQIQIPTLDHPLTMQGLDVLFKVGDDIRQDQLTLQVFRIMDLLWKREGYDFRLSIYTAQSTGRDEGFIQIVKNSQTIGNIIKGYGGSLAAWNTKPIVEWLKMHCPPTGEGIGDTGLSYAQAQENFAYSCAGYCVATYVLGIGDRHNDNYMITKYGHFFHIDFGHILGHFKKKFGVERETAPFIFTPAFAAVLDNKTGNMYREFQSLCVKAFLILRKHANLIINLYMMMLQTGIPECKSEKDIEWIQKHLSLEKSDKDAEKEMIEKIEEARTTGRTQFMDFIHLAMHS</sequence>
<evidence type="ECO:0000256" key="5">
    <source>
        <dbReference type="PROSITE-ProRule" id="PRU00880"/>
    </source>
</evidence>
<dbReference type="Gene3D" id="1.25.40.70">
    <property type="entry name" value="Phosphatidylinositol 3-kinase, accessory domain (PIK)"/>
    <property type="match status" value="1"/>
</dbReference>
<keyword evidence="2" id="KW-0547">Nucleotide-binding</keyword>
<feature type="compositionally biased region" description="Low complexity" evidence="6">
    <location>
        <begin position="743"/>
        <end position="779"/>
    </location>
</feature>
<organism evidence="10 11">
    <name type="scientific">Streblomastix strix</name>
    <dbReference type="NCBI Taxonomy" id="222440"/>
    <lineage>
        <taxon>Eukaryota</taxon>
        <taxon>Metamonada</taxon>
        <taxon>Preaxostyla</taxon>
        <taxon>Oxymonadida</taxon>
        <taxon>Streblomastigidae</taxon>
        <taxon>Streblomastix</taxon>
    </lineage>
</organism>
<dbReference type="OrthoDB" id="67688at2759"/>
<dbReference type="PROSITE" id="PS50290">
    <property type="entry name" value="PI3_4_KINASE_3"/>
    <property type="match status" value="1"/>
</dbReference>
<feature type="compositionally biased region" description="Polar residues" evidence="6">
    <location>
        <begin position="1269"/>
        <end position="1293"/>
    </location>
</feature>
<dbReference type="Gene3D" id="1.10.1070.11">
    <property type="entry name" value="Phosphatidylinositol 3-/4-kinase, catalytic domain"/>
    <property type="match status" value="1"/>
</dbReference>
<dbReference type="SUPFAM" id="SSF48371">
    <property type="entry name" value="ARM repeat"/>
    <property type="match status" value="1"/>
</dbReference>
<dbReference type="Pfam" id="PF00613">
    <property type="entry name" value="PI3Ka"/>
    <property type="match status" value="1"/>
</dbReference>
<dbReference type="FunFam" id="1.10.1070.11:FF:000001">
    <property type="entry name" value="Phosphatidylinositol 4,5-bisphosphate 3-kinase catalytic subunit"/>
    <property type="match status" value="1"/>
</dbReference>
<evidence type="ECO:0000313" key="11">
    <source>
        <dbReference type="Proteomes" id="UP000324800"/>
    </source>
</evidence>
<gene>
    <name evidence="10" type="ORF">EZS28_001929</name>
</gene>
<name>A0A5J4X5M2_9EUKA</name>
<feature type="compositionally biased region" description="Polar residues" evidence="6">
    <location>
        <begin position="733"/>
        <end position="742"/>
    </location>
</feature>
<dbReference type="PANTHER" id="PTHR10048">
    <property type="entry name" value="PHOSPHATIDYLINOSITOL KINASE"/>
    <property type="match status" value="1"/>
</dbReference>
<comment type="similarity">
    <text evidence="5">Belongs to the PI3/PI4-kinase family.</text>
</comment>
<dbReference type="PROSITE" id="PS51545">
    <property type="entry name" value="PIK_HELICAL"/>
    <property type="match status" value="1"/>
</dbReference>
<feature type="compositionally biased region" description="Basic and acidic residues" evidence="6">
    <location>
        <begin position="702"/>
        <end position="732"/>
    </location>
</feature>
<dbReference type="GO" id="GO:0048015">
    <property type="term" value="P:phosphatidylinositol-mediated signaling"/>
    <property type="evidence" value="ECO:0007669"/>
    <property type="project" value="TreeGrafter"/>
</dbReference>
<accession>A0A5J4X5M2</accession>
<dbReference type="PROSITE" id="PS00916">
    <property type="entry name" value="PI3_4_KINASE_2"/>
    <property type="match status" value="1"/>
</dbReference>
<feature type="compositionally biased region" description="Polar residues" evidence="6">
    <location>
        <begin position="825"/>
        <end position="836"/>
    </location>
</feature>
<dbReference type="InterPro" id="IPR002420">
    <property type="entry name" value="PI3K-type_C2_dom"/>
</dbReference>
<evidence type="ECO:0000256" key="1">
    <source>
        <dbReference type="ARBA" id="ARBA00022679"/>
    </source>
</evidence>
<dbReference type="Proteomes" id="UP000324800">
    <property type="component" value="Unassembled WGS sequence"/>
</dbReference>
<protein>
    <submittedName>
        <fullName evidence="10">Putative Phosphatidylinositol 3-kinase 1</fullName>
    </submittedName>
</protein>
<dbReference type="SMART" id="SM00145">
    <property type="entry name" value="PI3Ka"/>
    <property type="match status" value="1"/>
</dbReference>
<feature type="compositionally biased region" description="Basic and acidic residues" evidence="6">
    <location>
        <begin position="780"/>
        <end position="824"/>
    </location>
</feature>
<dbReference type="PROSITE" id="PS51547">
    <property type="entry name" value="C2_PI3K"/>
    <property type="match status" value="1"/>
</dbReference>
<dbReference type="InterPro" id="IPR016024">
    <property type="entry name" value="ARM-type_fold"/>
</dbReference>
<evidence type="ECO:0000256" key="2">
    <source>
        <dbReference type="ARBA" id="ARBA00022741"/>
    </source>
</evidence>
<evidence type="ECO:0000256" key="3">
    <source>
        <dbReference type="ARBA" id="ARBA00022777"/>
    </source>
</evidence>
<dbReference type="PROSITE" id="PS00915">
    <property type="entry name" value="PI3_4_KINASE_1"/>
    <property type="match status" value="1"/>
</dbReference>
<keyword evidence="4" id="KW-0067">ATP-binding</keyword>
<dbReference type="InterPro" id="IPR035448">
    <property type="entry name" value="PI3Kc"/>
</dbReference>
<feature type="domain" description="C2 PI3K-type" evidence="9">
    <location>
        <begin position="311"/>
        <end position="553"/>
    </location>
</feature>
<dbReference type="InterPro" id="IPR035892">
    <property type="entry name" value="C2_domain_sf"/>
</dbReference>
<dbReference type="InterPro" id="IPR036940">
    <property type="entry name" value="PI3/4_kinase_cat_sf"/>
</dbReference>
<evidence type="ECO:0000256" key="4">
    <source>
        <dbReference type="ARBA" id="ARBA00022840"/>
    </source>
</evidence>
<evidence type="ECO:0000256" key="6">
    <source>
        <dbReference type="SAM" id="MobiDB-lite"/>
    </source>
</evidence>
<dbReference type="GO" id="GO:0005886">
    <property type="term" value="C:plasma membrane"/>
    <property type="evidence" value="ECO:0007669"/>
    <property type="project" value="TreeGrafter"/>
</dbReference>
<dbReference type="Pfam" id="PF00792">
    <property type="entry name" value="PI3K_C2"/>
    <property type="match status" value="1"/>
</dbReference>
<dbReference type="GO" id="GO:0005942">
    <property type="term" value="C:phosphatidylinositol 3-kinase complex"/>
    <property type="evidence" value="ECO:0007669"/>
    <property type="project" value="TreeGrafter"/>
</dbReference>
<evidence type="ECO:0000259" key="8">
    <source>
        <dbReference type="PROSITE" id="PS51545"/>
    </source>
</evidence>
<dbReference type="PANTHER" id="PTHR10048:SF14">
    <property type="entry name" value="LD28067P"/>
    <property type="match status" value="1"/>
</dbReference>
<proteinExistence type="inferred from homology"/>
<dbReference type="SUPFAM" id="SSF49562">
    <property type="entry name" value="C2 domain (Calcium/lipid-binding domain, CaLB)"/>
    <property type="match status" value="1"/>
</dbReference>
<feature type="domain" description="PIK helical" evidence="8">
    <location>
        <begin position="962"/>
        <end position="1139"/>
    </location>
</feature>
<dbReference type="InterPro" id="IPR011009">
    <property type="entry name" value="Kinase-like_dom_sf"/>
</dbReference>
<feature type="compositionally biased region" description="Low complexity" evidence="6">
    <location>
        <begin position="1253"/>
        <end position="1268"/>
    </location>
</feature>
<evidence type="ECO:0000259" key="9">
    <source>
        <dbReference type="PROSITE" id="PS51547"/>
    </source>
</evidence>
<reference evidence="10 11" key="1">
    <citation type="submission" date="2019-03" db="EMBL/GenBank/DDBJ databases">
        <title>Single cell metagenomics reveals metabolic interactions within the superorganism composed of flagellate Streblomastix strix and complex community of Bacteroidetes bacteria on its surface.</title>
        <authorList>
            <person name="Treitli S.C."/>
            <person name="Kolisko M."/>
            <person name="Husnik F."/>
            <person name="Keeling P."/>
            <person name="Hampl V."/>
        </authorList>
    </citation>
    <scope>NUCLEOTIDE SEQUENCE [LARGE SCALE GENOMIC DNA]</scope>
    <source>
        <strain evidence="10">ST1C</strain>
    </source>
</reference>
<dbReference type="InterPro" id="IPR042236">
    <property type="entry name" value="PI3K_accessory_sf"/>
</dbReference>
<dbReference type="SUPFAM" id="SSF56112">
    <property type="entry name" value="Protein kinase-like (PK-like)"/>
    <property type="match status" value="1"/>
</dbReference>
<dbReference type="GO" id="GO:0043491">
    <property type="term" value="P:phosphatidylinositol 3-kinase/protein kinase B signal transduction"/>
    <property type="evidence" value="ECO:0007669"/>
    <property type="project" value="TreeGrafter"/>
</dbReference>
<feature type="region of interest" description="Disordered" evidence="6">
    <location>
        <begin position="691"/>
        <end position="881"/>
    </location>
</feature>
<dbReference type="InterPro" id="IPR000403">
    <property type="entry name" value="PI3/4_kinase_cat_dom"/>
</dbReference>
<dbReference type="Gene3D" id="3.30.1010.10">
    <property type="entry name" value="Phosphatidylinositol 3-kinase Catalytic Subunit, Chain A, domain 4"/>
    <property type="match status" value="1"/>
</dbReference>
<dbReference type="GO" id="GO:0035005">
    <property type="term" value="F:1-phosphatidylinositol-4-phosphate 3-kinase activity"/>
    <property type="evidence" value="ECO:0007669"/>
    <property type="project" value="TreeGrafter"/>
</dbReference>
<dbReference type="GO" id="GO:0005737">
    <property type="term" value="C:cytoplasm"/>
    <property type="evidence" value="ECO:0007669"/>
    <property type="project" value="TreeGrafter"/>
</dbReference>
<dbReference type="GO" id="GO:0016303">
    <property type="term" value="F:1-phosphatidylinositol-3-kinase activity"/>
    <property type="evidence" value="ECO:0007669"/>
    <property type="project" value="TreeGrafter"/>
</dbReference>
<dbReference type="InterPro" id="IPR001263">
    <property type="entry name" value="PI3K_accessory_dom"/>
</dbReference>
<evidence type="ECO:0000259" key="7">
    <source>
        <dbReference type="PROSITE" id="PS50290"/>
    </source>
</evidence>
<dbReference type="CDD" id="cd00891">
    <property type="entry name" value="PI3Kc"/>
    <property type="match status" value="1"/>
</dbReference>
<dbReference type="InterPro" id="IPR018936">
    <property type="entry name" value="PI3/4_kinase_CS"/>
</dbReference>
<dbReference type="SMART" id="SM00146">
    <property type="entry name" value="PI3Kc"/>
    <property type="match status" value="1"/>
</dbReference>
<feature type="compositionally biased region" description="Basic residues" evidence="6">
    <location>
        <begin position="866"/>
        <end position="881"/>
    </location>
</feature>
<comment type="caution">
    <text evidence="10">The sequence shown here is derived from an EMBL/GenBank/DDBJ whole genome shotgun (WGS) entry which is preliminary data.</text>
</comment>
<evidence type="ECO:0000313" key="10">
    <source>
        <dbReference type="EMBL" id="KAA6402547.1"/>
    </source>
</evidence>
<dbReference type="EMBL" id="SNRW01000218">
    <property type="protein sequence ID" value="KAA6402547.1"/>
    <property type="molecule type" value="Genomic_DNA"/>
</dbReference>
<feature type="region of interest" description="Disordered" evidence="6">
    <location>
        <begin position="288"/>
        <end position="307"/>
    </location>
</feature>
<keyword evidence="3 10" id="KW-0418">Kinase</keyword>
<dbReference type="InterPro" id="IPR015433">
    <property type="entry name" value="PI3/4_kinase"/>
</dbReference>
<feature type="region of interest" description="Disordered" evidence="6">
    <location>
        <begin position="1252"/>
        <end position="1293"/>
    </location>
</feature>
<keyword evidence="1" id="KW-0808">Transferase</keyword>